<dbReference type="PANTHER" id="PTHR11857:SF43">
    <property type="entry name" value="GEO07291P1-RELATED"/>
    <property type="match status" value="1"/>
</dbReference>
<dbReference type="AlphaFoldDB" id="A0A1J0KKB4"/>
<comment type="subcellular location">
    <subcellularLocation>
        <location evidence="1">Secreted</location>
    </subcellularLocation>
</comment>
<reference evidence="6" key="1">
    <citation type="journal article" date="2016" name="Insect Biochem. Mol. Biol.">
        <title>Comparative transcriptome analysis of chemosensory genes in two sister leaf beetles provides insights into chemosensory speciation.</title>
        <authorList>
            <person name="Zhang B."/>
            <person name="Zhang W."/>
            <person name="Nie R.E."/>
            <person name="Li W.Z."/>
            <person name="Segraves K.A."/>
            <person name="Yang X.K."/>
            <person name="Xue H.J."/>
        </authorList>
    </citation>
    <scope>NUCLEOTIDE SEQUENCE</scope>
</reference>
<comment type="similarity">
    <text evidence="2">Belongs to the PBP/GOBP family.</text>
</comment>
<dbReference type="Pfam" id="PF01395">
    <property type="entry name" value="PBP_GOBP"/>
    <property type="match status" value="1"/>
</dbReference>
<dbReference type="EMBL" id="KX290611">
    <property type="protein sequence ID" value="APC94182.1"/>
    <property type="molecule type" value="mRNA"/>
</dbReference>
<sequence>MLKIVLMVAVCLAPTAYGAVPEHQFNPTLLSLVPDWHQKCVMYTGTTEDLIQQAKDGKFPEDDSLKRYNNCIWTHHNFLVDDKRVVNLKKLLYLLPKGWESVGKTIKQCNTDVLNTGENDDVEFYWKIMKCYHDKVDPSQYFFY</sequence>
<evidence type="ECO:0000256" key="2">
    <source>
        <dbReference type="ARBA" id="ARBA00008098"/>
    </source>
</evidence>
<dbReference type="InterPro" id="IPR036728">
    <property type="entry name" value="PBP_GOBP_sf"/>
</dbReference>
<evidence type="ECO:0000256" key="3">
    <source>
        <dbReference type="ARBA" id="ARBA00022525"/>
    </source>
</evidence>
<dbReference type="GO" id="GO:0007608">
    <property type="term" value="P:sensory perception of smell"/>
    <property type="evidence" value="ECO:0007669"/>
    <property type="project" value="TreeGrafter"/>
</dbReference>
<dbReference type="InterPro" id="IPR006170">
    <property type="entry name" value="PBP/GOBP"/>
</dbReference>
<dbReference type="GO" id="GO:0005615">
    <property type="term" value="C:extracellular space"/>
    <property type="evidence" value="ECO:0007669"/>
    <property type="project" value="TreeGrafter"/>
</dbReference>
<dbReference type="CDD" id="cd23992">
    <property type="entry name" value="PBP_GOBP"/>
    <property type="match status" value="1"/>
</dbReference>
<evidence type="ECO:0000313" key="6">
    <source>
        <dbReference type="EMBL" id="APC94182.1"/>
    </source>
</evidence>
<feature type="chain" id="PRO_5012904563" evidence="5">
    <location>
        <begin position="19"/>
        <end position="144"/>
    </location>
</feature>
<dbReference type="Gene3D" id="1.10.238.20">
    <property type="entry name" value="Pheromone/general odorant binding protein domain"/>
    <property type="match status" value="1"/>
</dbReference>
<evidence type="ECO:0000256" key="5">
    <source>
        <dbReference type="SAM" id="SignalP"/>
    </source>
</evidence>
<proteinExistence type="evidence at transcript level"/>
<protein>
    <submittedName>
        <fullName evidence="6">Odorant-binding protein 35</fullName>
    </submittedName>
</protein>
<dbReference type="SUPFAM" id="SSF47565">
    <property type="entry name" value="Insect pheromone/odorant-binding proteins"/>
    <property type="match status" value="1"/>
</dbReference>
<keyword evidence="3" id="KW-0964">Secreted</keyword>
<dbReference type="GO" id="GO:0005549">
    <property type="term" value="F:odorant binding"/>
    <property type="evidence" value="ECO:0007669"/>
    <property type="project" value="InterPro"/>
</dbReference>
<accession>A0A1J0KKB4</accession>
<organism evidence="6">
    <name type="scientific">Pyrrhalta maculicollis</name>
    <dbReference type="NCBI Taxonomy" id="226885"/>
    <lineage>
        <taxon>Eukaryota</taxon>
        <taxon>Metazoa</taxon>
        <taxon>Ecdysozoa</taxon>
        <taxon>Arthropoda</taxon>
        <taxon>Hexapoda</taxon>
        <taxon>Insecta</taxon>
        <taxon>Pterygota</taxon>
        <taxon>Neoptera</taxon>
        <taxon>Endopterygota</taxon>
        <taxon>Coleoptera</taxon>
        <taxon>Polyphaga</taxon>
        <taxon>Cucujiformia</taxon>
        <taxon>Chrysomeloidea</taxon>
        <taxon>Chrysomelidae</taxon>
        <taxon>Galerucinae</taxon>
        <taxon>Coelomerites</taxon>
        <taxon>Pyrrhalta</taxon>
    </lineage>
</organism>
<keyword evidence="4 5" id="KW-0732">Signal</keyword>
<name>A0A1J0KKB4_9CUCU</name>
<evidence type="ECO:0000256" key="1">
    <source>
        <dbReference type="ARBA" id="ARBA00004613"/>
    </source>
</evidence>
<evidence type="ECO:0000256" key="4">
    <source>
        <dbReference type="ARBA" id="ARBA00022729"/>
    </source>
</evidence>
<dbReference type="SMART" id="SM00708">
    <property type="entry name" value="PhBP"/>
    <property type="match status" value="1"/>
</dbReference>
<feature type="signal peptide" evidence="5">
    <location>
        <begin position="1"/>
        <end position="18"/>
    </location>
</feature>
<dbReference type="PANTHER" id="PTHR11857">
    <property type="entry name" value="ODORANT BINDING PROTEIN-RELATED"/>
    <property type="match status" value="1"/>
</dbReference>